<feature type="binding site" evidence="7">
    <location>
        <position position="171"/>
    </location>
    <ligand>
        <name>Zn(2+)</name>
        <dbReference type="ChEBI" id="CHEBI:29105"/>
        <label>2</label>
    </ligand>
</feature>
<dbReference type="Pfam" id="PF07687">
    <property type="entry name" value="M20_dimer"/>
    <property type="match status" value="1"/>
</dbReference>
<dbReference type="PROSITE" id="PS00758">
    <property type="entry name" value="ARGE_DAPE_CPG2_1"/>
    <property type="match status" value="1"/>
</dbReference>
<dbReference type="Gene3D" id="3.40.630.10">
    <property type="entry name" value="Zn peptidases"/>
    <property type="match status" value="1"/>
</dbReference>
<dbReference type="EMBL" id="KZ293647">
    <property type="protein sequence ID" value="PBK99207.1"/>
    <property type="molecule type" value="Genomic_DNA"/>
</dbReference>
<dbReference type="SUPFAM" id="SSF55031">
    <property type="entry name" value="Bacterial exopeptidase dimerisation domain"/>
    <property type="match status" value="1"/>
</dbReference>
<feature type="binding site" evidence="7">
    <location>
        <position position="269"/>
    </location>
    <ligand>
        <name>Zn(2+)</name>
        <dbReference type="ChEBI" id="CHEBI:29105"/>
        <label>2</label>
    </ligand>
</feature>
<evidence type="ECO:0000259" key="9">
    <source>
        <dbReference type="Pfam" id="PF07687"/>
    </source>
</evidence>
<feature type="domain" description="Peptidase M20 dimerisation" evidence="9">
    <location>
        <begin position="290"/>
        <end position="446"/>
    </location>
</feature>
<protein>
    <submittedName>
        <fullName evidence="10">Carboxypeptidase S</fullName>
    </submittedName>
</protein>
<dbReference type="GO" id="GO:0000328">
    <property type="term" value="C:fungal-type vacuole lumen"/>
    <property type="evidence" value="ECO:0007669"/>
    <property type="project" value="TreeGrafter"/>
</dbReference>
<dbReference type="GO" id="GO:0004181">
    <property type="term" value="F:metallocarboxypeptidase activity"/>
    <property type="evidence" value="ECO:0007669"/>
    <property type="project" value="InterPro"/>
</dbReference>
<dbReference type="OrthoDB" id="3064516at2759"/>
<dbReference type="InterPro" id="IPR001261">
    <property type="entry name" value="ArgE/DapE_CS"/>
</dbReference>
<dbReference type="Proteomes" id="UP000217790">
    <property type="component" value="Unassembled WGS sequence"/>
</dbReference>
<dbReference type="OMA" id="TIDQWTF"/>
<dbReference type="InterPro" id="IPR017141">
    <property type="entry name" value="Pept_M20_carboxypep"/>
</dbReference>
<feature type="binding site" evidence="7">
    <location>
        <position position="553"/>
    </location>
    <ligand>
        <name>Zn(2+)</name>
        <dbReference type="ChEBI" id="CHEBI:29105"/>
        <label>1</label>
    </ligand>
</feature>
<feature type="binding site" evidence="7">
    <location>
        <position position="206"/>
    </location>
    <ligand>
        <name>Zn(2+)</name>
        <dbReference type="ChEBI" id="CHEBI:29105"/>
        <label>2</label>
    </ligand>
</feature>
<dbReference type="Gene3D" id="3.30.70.360">
    <property type="match status" value="1"/>
</dbReference>
<dbReference type="PANTHER" id="PTHR45962">
    <property type="entry name" value="N-FATTY-ACYL-AMINO ACID SYNTHASE/HYDROLASE PM20D1"/>
    <property type="match status" value="1"/>
</dbReference>
<dbReference type="InParanoid" id="A0A2H3ED62"/>
<dbReference type="PIRSF" id="PIRSF037217">
    <property type="entry name" value="Carboxypeptidase_S"/>
    <property type="match status" value="1"/>
</dbReference>
<keyword evidence="8" id="KW-0472">Membrane</keyword>
<dbReference type="Pfam" id="PF01546">
    <property type="entry name" value="Peptidase_M20"/>
    <property type="match status" value="1"/>
</dbReference>
<keyword evidence="3 7" id="KW-0479">Metal-binding</keyword>
<name>A0A2H3ED62_ARMGA</name>
<feature type="binding site" evidence="7">
    <location>
        <position position="241"/>
    </location>
    <ligand>
        <name>Zn(2+)</name>
        <dbReference type="ChEBI" id="CHEBI:29105"/>
        <label>1</label>
    </ligand>
</feature>
<dbReference type="InterPro" id="IPR011650">
    <property type="entry name" value="Peptidase_M20_dimer"/>
</dbReference>
<keyword evidence="8" id="KW-0812">Transmembrane</keyword>
<dbReference type="STRING" id="47427.A0A2H3ED62"/>
<comment type="similarity">
    <text evidence="1">Belongs to the peptidase M20A family.</text>
</comment>
<dbReference type="GO" id="GO:0051603">
    <property type="term" value="P:proteolysis involved in protein catabolic process"/>
    <property type="evidence" value="ECO:0007669"/>
    <property type="project" value="TreeGrafter"/>
</dbReference>
<feature type="active site" description="Proton acceptor" evidence="6">
    <location>
        <position position="240"/>
    </location>
</feature>
<proteinExistence type="inferred from homology"/>
<sequence length="583" mass="63772">MSEKNAVPWVPRRSSWNLGALLGAVIIGWGSYTMLYKALDAMEPDLSELDLTVVAPNETSVGCPQISPLFPKAHSDIDATLDSLYRSDTFKLKAYELLGGAVRVPTESYDDLLPVGYDERWDVFSELHECLERSFPRVYDTLHVAKINTYGLILHWQGSQDHLKPILITAHQDVVPVDPTTVEQWTHPPYSGHFDGTWIWGRGCADDKADLISQLIAVEQLLAAGFKPQRTVVFALGIDEEASGTEGAGKLAVYLESTYGVDGFAMLVDEGEGYDQNVKDAVIFAFPGVSEKGYFDAQIEVFTPGGHSSVPPAHTSIGILSLMIVEIEKNAFQPEFLRSGTGFANAQCAATYDPKFTPSLRALARKALTDDQALEDFKRALIALNPIVDVMLKTTQAVDLIQGGVKVNALPEKASAVINHRVAEHSSTEEVQQHIIELLTPVAAEYNLSVDAFGKTLDIGGVEGGRMVLSDAFGSALQPSPVSPLDLKGPYGMLSGTIKATLQSSDRYEASGVVVMPSLGLGNTDTQFYWNLTRHIFRYSHRGNSDDLYNGLHTVNEAIRGESVIEQIRFFTKLILNSDEADF</sequence>
<feature type="binding site" evidence="7">
    <location>
        <position position="206"/>
    </location>
    <ligand>
        <name>Zn(2+)</name>
        <dbReference type="ChEBI" id="CHEBI:29105"/>
        <label>1</label>
    </ligand>
</feature>
<evidence type="ECO:0000313" key="10">
    <source>
        <dbReference type="EMBL" id="PBK99207.1"/>
    </source>
</evidence>
<dbReference type="InterPro" id="IPR036264">
    <property type="entry name" value="Bact_exopeptidase_dim_dom"/>
</dbReference>
<evidence type="ECO:0000256" key="7">
    <source>
        <dbReference type="PIRSR" id="PIRSR037217-2"/>
    </source>
</evidence>
<reference evidence="11" key="1">
    <citation type="journal article" date="2017" name="Nat. Ecol. Evol.">
        <title>Genome expansion and lineage-specific genetic innovations in the forest pathogenic fungi Armillaria.</title>
        <authorList>
            <person name="Sipos G."/>
            <person name="Prasanna A.N."/>
            <person name="Walter M.C."/>
            <person name="O'Connor E."/>
            <person name="Balint B."/>
            <person name="Krizsan K."/>
            <person name="Kiss B."/>
            <person name="Hess J."/>
            <person name="Varga T."/>
            <person name="Slot J."/>
            <person name="Riley R."/>
            <person name="Boka B."/>
            <person name="Rigling D."/>
            <person name="Barry K."/>
            <person name="Lee J."/>
            <person name="Mihaltcheva S."/>
            <person name="LaButti K."/>
            <person name="Lipzen A."/>
            <person name="Waldron R."/>
            <person name="Moloney N.M."/>
            <person name="Sperisen C."/>
            <person name="Kredics L."/>
            <person name="Vagvoelgyi C."/>
            <person name="Patrignani A."/>
            <person name="Fitzpatrick D."/>
            <person name="Nagy I."/>
            <person name="Doyle S."/>
            <person name="Anderson J.B."/>
            <person name="Grigoriev I.V."/>
            <person name="Gueldener U."/>
            <person name="Muensterkoetter M."/>
            <person name="Nagy L.G."/>
        </authorList>
    </citation>
    <scope>NUCLEOTIDE SEQUENCE [LARGE SCALE GENOMIC DNA]</scope>
    <source>
        <strain evidence="11">Ar21-2</strain>
    </source>
</reference>
<feature type="transmembrane region" description="Helical" evidence="8">
    <location>
        <begin position="20"/>
        <end position="39"/>
    </location>
</feature>
<accession>A0A2H3ED62</accession>
<evidence type="ECO:0000256" key="4">
    <source>
        <dbReference type="ARBA" id="ARBA00022801"/>
    </source>
</evidence>
<keyword evidence="10" id="KW-0121">Carboxypeptidase</keyword>
<organism evidence="10 11">
    <name type="scientific">Armillaria gallica</name>
    <name type="common">Bulbous honey fungus</name>
    <name type="synonym">Armillaria bulbosa</name>
    <dbReference type="NCBI Taxonomy" id="47427"/>
    <lineage>
        <taxon>Eukaryota</taxon>
        <taxon>Fungi</taxon>
        <taxon>Dikarya</taxon>
        <taxon>Basidiomycota</taxon>
        <taxon>Agaricomycotina</taxon>
        <taxon>Agaricomycetes</taxon>
        <taxon>Agaricomycetidae</taxon>
        <taxon>Agaricales</taxon>
        <taxon>Marasmiineae</taxon>
        <taxon>Physalacriaceae</taxon>
        <taxon>Armillaria</taxon>
    </lineage>
</organism>
<evidence type="ECO:0000256" key="3">
    <source>
        <dbReference type="ARBA" id="ARBA00022723"/>
    </source>
</evidence>
<dbReference type="SUPFAM" id="SSF53187">
    <property type="entry name" value="Zn-dependent exopeptidases"/>
    <property type="match status" value="1"/>
</dbReference>
<feature type="active site" evidence="6">
    <location>
        <position position="173"/>
    </location>
</feature>
<dbReference type="CDD" id="cd05674">
    <property type="entry name" value="M20_yscS"/>
    <property type="match status" value="1"/>
</dbReference>
<keyword evidence="2" id="KW-0645">Protease</keyword>
<gene>
    <name evidence="10" type="ORF">ARMGADRAFT_984643</name>
</gene>
<dbReference type="FunCoup" id="A0A2H3ED62">
    <property type="interactions" value="11"/>
</dbReference>
<evidence type="ECO:0000256" key="6">
    <source>
        <dbReference type="PIRSR" id="PIRSR037217-1"/>
    </source>
</evidence>
<evidence type="ECO:0000256" key="1">
    <source>
        <dbReference type="ARBA" id="ARBA00006247"/>
    </source>
</evidence>
<keyword evidence="5 7" id="KW-0862">Zinc</keyword>
<keyword evidence="11" id="KW-1185">Reference proteome</keyword>
<dbReference type="PANTHER" id="PTHR45962:SF1">
    <property type="entry name" value="N-FATTY-ACYL-AMINO ACID SYNTHASE_HYDROLASE PM20D1"/>
    <property type="match status" value="1"/>
</dbReference>
<keyword evidence="4" id="KW-0378">Hydrolase</keyword>
<keyword evidence="8" id="KW-1133">Transmembrane helix</keyword>
<dbReference type="AlphaFoldDB" id="A0A2H3ED62"/>
<evidence type="ECO:0000256" key="8">
    <source>
        <dbReference type="SAM" id="Phobius"/>
    </source>
</evidence>
<dbReference type="GO" id="GO:0046872">
    <property type="term" value="F:metal ion binding"/>
    <property type="evidence" value="ECO:0007669"/>
    <property type="project" value="UniProtKB-KW"/>
</dbReference>
<evidence type="ECO:0000256" key="2">
    <source>
        <dbReference type="ARBA" id="ARBA00022670"/>
    </source>
</evidence>
<evidence type="ECO:0000256" key="5">
    <source>
        <dbReference type="ARBA" id="ARBA00022833"/>
    </source>
</evidence>
<evidence type="ECO:0000313" key="11">
    <source>
        <dbReference type="Proteomes" id="UP000217790"/>
    </source>
</evidence>
<dbReference type="InterPro" id="IPR002933">
    <property type="entry name" value="Peptidase_M20"/>
</dbReference>
<dbReference type="InterPro" id="IPR047177">
    <property type="entry name" value="Pept_M20A"/>
</dbReference>